<gene>
    <name evidence="2" type="ORF">ZHAS_00020873</name>
</gene>
<feature type="region of interest" description="Disordered" evidence="1">
    <location>
        <begin position="85"/>
        <end position="124"/>
    </location>
</feature>
<protein>
    <submittedName>
        <fullName evidence="2 3">Exodeoxyribonuclease V, alpha subunit</fullName>
    </submittedName>
</protein>
<evidence type="ECO:0000313" key="3">
    <source>
        <dbReference type="EnsemblMetazoa" id="ASIC020873-PA"/>
    </source>
</evidence>
<evidence type="ECO:0000313" key="4">
    <source>
        <dbReference type="Proteomes" id="UP000030765"/>
    </source>
</evidence>
<dbReference type="Proteomes" id="UP000030765">
    <property type="component" value="Unassembled WGS sequence"/>
</dbReference>
<dbReference type="EMBL" id="KE525400">
    <property type="protein sequence ID" value="KFB52597.1"/>
    <property type="molecule type" value="Genomic_DNA"/>
</dbReference>
<dbReference type="EMBL" id="ATLV01025768">
    <property type="status" value="NOT_ANNOTATED_CDS"/>
    <property type="molecule type" value="Genomic_DNA"/>
</dbReference>
<evidence type="ECO:0000256" key="1">
    <source>
        <dbReference type="SAM" id="MobiDB-lite"/>
    </source>
</evidence>
<keyword evidence="4" id="KW-1185">Reference proteome</keyword>
<proteinExistence type="predicted"/>
<sequence length="150" mass="17430">MQPAAPVHPYICVCVCVWLYIDPYIRSRLRVPDCAREQHLIAKCLHSRRSKMHIAEQMVLLNGKPNRGKMHTVALRYIIIPPKNVPKRNDRRSAMPFPGGERKEKRQPPENNENIIRSRENGGNKSTTYAQFRCLQAHTTKWGHLISQHM</sequence>
<reference evidence="2 4" key="1">
    <citation type="journal article" date="2014" name="BMC Genomics">
        <title>Genome sequence of Anopheles sinensis provides insight into genetics basis of mosquito competence for malaria parasites.</title>
        <authorList>
            <person name="Zhou D."/>
            <person name="Zhang D."/>
            <person name="Ding G."/>
            <person name="Shi L."/>
            <person name="Hou Q."/>
            <person name="Ye Y."/>
            <person name="Xu Y."/>
            <person name="Zhou H."/>
            <person name="Xiong C."/>
            <person name="Li S."/>
            <person name="Yu J."/>
            <person name="Hong S."/>
            <person name="Yu X."/>
            <person name="Zou P."/>
            <person name="Chen C."/>
            <person name="Chang X."/>
            <person name="Wang W."/>
            <person name="Lv Y."/>
            <person name="Sun Y."/>
            <person name="Ma L."/>
            <person name="Shen B."/>
            <person name="Zhu C."/>
        </authorList>
    </citation>
    <scope>NUCLEOTIDE SEQUENCE [LARGE SCALE GENOMIC DNA]</scope>
</reference>
<evidence type="ECO:0000313" key="2">
    <source>
        <dbReference type="EMBL" id="KFB52597.1"/>
    </source>
</evidence>
<dbReference type="VEuPathDB" id="VectorBase:ASIC020873"/>
<dbReference type="EnsemblMetazoa" id="ASIC020873-RA">
    <property type="protein sequence ID" value="ASIC020873-PA"/>
    <property type="gene ID" value="ASIC020873"/>
</dbReference>
<name>A0A084WQV3_ANOSI</name>
<organism evidence="2">
    <name type="scientific">Anopheles sinensis</name>
    <name type="common">Mosquito</name>
    <dbReference type="NCBI Taxonomy" id="74873"/>
    <lineage>
        <taxon>Eukaryota</taxon>
        <taxon>Metazoa</taxon>
        <taxon>Ecdysozoa</taxon>
        <taxon>Arthropoda</taxon>
        <taxon>Hexapoda</taxon>
        <taxon>Insecta</taxon>
        <taxon>Pterygota</taxon>
        <taxon>Neoptera</taxon>
        <taxon>Endopterygota</taxon>
        <taxon>Diptera</taxon>
        <taxon>Nematocera</taxon>
        <taxon>Culicoidea</taxon>
        <taxon>Culicidae</taxon>
        <taxon>Anophelinae</taxon>
        <taxon>Anopheles</taxon>
    </lineage>
</organism>
<reference evidence="3" key="2">
    <citation type="submission" date="2020-05" db="UniProtKB">
        <authorList>
            <consortium name="EnsemblMetazoa"/>
        </authorList>
    </citation>
    <scope>IDENTIFICATION</scope>
</reference>
<dbReference type="AlphaFoldDB" id="A0A084WQV3"/>
<accession>A0A084WQV3</accession>